<gene>
    <name evidence="1" type="ORF">H1S01_03250</name>
</gene>
<accession>A0ABR7SYB9</accession>
<dbReference type="EMBL" id="JACVHF010000002">
    <property type="protein sequence ID" value="MBC9783528.1"/>
    <property type="molecule type" value="Genomic_DNA"/>
</dbReference>
<sequence>MLAKILGLLFDGAKFVCNIAKEELWLAAKRTVGRVWQALKAKLDSFVYASA</sequence>
<dbReference type="RefSeq" id="WP_188038686.1">
    <property type="nucleotide sequence ID" value="NZ_JACVHF010000002.1"/>
</dbReference>
<evidence type="ECO:0000313" key="2">
    <source>
        <dbReference type="Proteomes" id="UP000617402"/>
    </source>
</evidence>
<organism evidence="1 2">
    <name type="scientific">Heliobacterium chlorum</name>
    <dbReference type="NCBI Taxonomy" id="2698"/>
    <lineage>
        <taxon>Bacteria</taxon>
        <taxon>Bacillati</taxon>
        <taxon>Bacillota</taxon>
        <taxon>Clostridia</taxon>
        <taxon>Eubacteriales</taxon>
        <taxon>Heliobacteriaceae</taxon>
        <taxon>Heliobacterium</taxon>
    </lineage>
</organism>
<reference evidence="1 2" key="1">
    <citation type="submission" date="2020-07" db="EMBL/GenBank/DDBJ databases">
        <title>Draft whole-genome sequence of Heliobacterium chlorum DSM 3682, type strain.</title>
        <authorList>
            <person name="Kyndt J.A."/>
            <person name="Meyer T.E."/>
            <person name="Imhoff J.F."/>
        </authorList>
    </citation>
    <scope>NUCLEOTIDE SEQUENCE [LARGE SCALE GENOMIC DNA]</scope>
    <source>
        <strain evidence="1 2">DSM 3682</strain>
    </source>
</reference>
<keyword evidence="2" id="KW-1185">Reference proteome</keyword>
<proteinExistence type="predicted"/>
<dbReference type="Proteomes" id="UP000617402">
    <property type="component" value="Unassembled WGS sequence"/>
</dbReference>
<comment type="caution">
    <text evidence="1">The sequence shown here is derived from an EMBL/GenBank/DDBJ whole genome shotgun (WGS) entry which is preliminary data.</text>
</comment>
<evidence type="ECO:0000313" key="1">
    <source>
        <dbReference type="EMBL" id="MBC9783528.1"/>
    </source>
</evidence>
<protein>
    <submittedName>
        <fullName evidence="1">Uncharacterized protein</fullName>
    </submittedName>
</protein>
<name>A0ABR7SYB9_HELCL</name>